<dbReference type="SUPFAM" id="SSF56037">
    <property type="entry name" value="PheT/TilS domain"/>
    <property type="match status" value="1"/>
</dbReference>
<sequence>MQFGHSDAVWQTFPELRAGALHAEGIHAAADVEASVVSFSAIAAARLAEVPEGEFPEIQAWRRGFSRMGLKPTQYRCASEALLRRFRQEQALPRLHPLVDLCNAISLAFAIPIAVFDTEKIAGDLEVRRAVGEENYLTFGGENEHPEPGEVIFADGKGRAHARRWTNRQSGLSAVRETTRSVLIVAEALHASAGDDIGRLVATVADALAQHWPVAPKTEMLTSVSPRFEFQA</sequence>
<dbReference type="InterPro" id="IPR020825">
    <property type="entry name" value="Phe-tRNA_synthase-like_B3/B4"/>
</dbReference>
<dbReference type="Gene3D" id="3.50.40.10">
    <property type="entry name" value="Phenylalanyl-trna Synthetase, Chain B, domain 3"/>
    <property type="match status" value="1"/>
</dbReference>
<dbReference type="GO" id="GO:0004826">
    <property type="term" value="F:phenylalanine-tRNA ligase activity"/>
    <property type="evidence" value="ECO:0007669"/>
    <property type="project" value="InterPro"/>
</dbReference>
<dbReference type="Pfam" id="PF03483">
    <property type="entry name" value="B3_4"/>
    <property type="match status" value="1"/>
</dbReference>
<dbReference type="OrthoDB" id="276580at2"/>
<comment type="caution">
    <text evidence="3">The sequence shown here is derived from an EMBL/GenBank/DDBJ whole genome shotgun (WGS) entry which is preliminary data.</text>
</comment>
<evidence type="ECO:0000313" key="2">
    <source>
        <dbReference type="EMBL" id="MBB3133519.1"/>
    </source>
</evidence>
<protein>
    <submittedName>
        <fullName evidence="2">DNA/RNA-binding domain of Phe-tRNA-synthetase-like protein</fullName>
    </submittedName>
</protein>
<dbReference type="GO" id="GO:0003723">
    <property type="term" value="F:RNA binding"/>
    <property type="evidence" value="ECO:0007669"/>
    <property type="project" value="InterPro"/>
</dbReference>
<reference evidence="3 4" key="1">
    <citation type="submission" date="2018-11" db="EMBL/GenBank/DDBJ databases">
        <authorList>
            <person name="Huo Y."/>
        </authorList>
    </citation>
    <scope>NUCLEOTIDE SEQUENCE [LARGE SCALE GENOMIC DNA]</scope>
    <source>
        <strain evidence="3 4">DSM 30132</strain>
    </source>
</reference>
<name>A0A3R9AYS0_9HYPH</name>
<dbReference type="Proteomes" id="UP000277279">
    <property type="component" value="Unassembled WGS sequence"/>
</dbReference>
<evidence type="ECO:0000313" key="5">
    <source>
        <dbReference type="Proteomes" id="UP000518315"/>
    </source>
</evidence>
<dbReference type="EMBL" id="JACHXH010000003">
    <property type="protein sequence ID" value="MBB3133519.1"/>
    <property type="molecule type" value="Genomic_DNA"/>
</dbReference>
<keyword evidence="5" id="KW-1185">Reference proteome</keyword>
<dbReference type="PANTHER" id="PTHR39209:SF2">
    <property type="entry name" value="CYTOPLASMIC PROTEIN"/>
    <property type="match status" value="1"/>
</dbReference>
<dbReference type="InterPro" id="IPR005146">
    <property type="entry name" value="B3/B4_tRNA-bd"/>
</dbReference>
<dbReference type="Proteomes" id="UP000518315">
    <property type="component" value="Unassembled WGS sequence"/>
</dbReference>
<feature type="domain" description="B3/B4 tRNA-binding" evidence="1">
    <location>
        <begin position="59"/>
        <end position="206"/>
    </location>
</feature>
<proteinExistence type="predicted"/>
<gene>
    <name evidence="3" type="ORF">EFD55_04855</name>
    <name evidence="2" type="ORF">FHS26_001223</name>
</gene>
<dbReference type="EMBL" id="RJJT01000003">
    <property type="protein sequence ID" value="RSB82093.1"/>
    <property type="molecule type" value="Genomic_DNA"/>
</dbReference>
<evidence type="ECO:0000313" key="3">
    <source>
        <dbReference type="EMBL" id="RSB82093.1"/>
    </source>
</evidence>
<dbReference type="PANTHER" id="PTHR39209">
    <property type="match status" value="1"/>
</dbReference>
<accession>A0A3R9AYS0</accession>
<dbReference type="SMART" id="SM00873">
    <property type="entry name" value="B3_4"/>
    <property type="match status" value="1"/>
</dbReference>
<dbReference type="RefSeq" id="WP_125843483.1">
    <property type="nucleotide sequence ID" value="NZ_JACHXH010000003.1"/>
</dbReference>
<organism evidence="3 4">
    <name type="scientific">Rhizobium pisi</name>
    <dbReference type="NCBI Taxonomy" id="574561"/>
    <lineage>
        <taxon>Bacteria</taxon>
        <taxon>Pseudomonadati</taxon>
        <taxon>Pseudomonadota</taxon>
        <taxon>Alphaproteobacteria</taxon>
        <taxon>Hyphomicrobiales</taxon>
        <taxon>Rhizobiaceae</taxon>
        <taxon>Rhizobium/Agrobacterium group</taxon>
        <taxon>Rhizobium</taxon>
    </lineage>
</organism>
<dbReference type="AlphaFoldDB" id="A0A3R9AYS0"/>
<reference evidence="2 5" key="2">
    <citation type="submission" date="2020-08" db="EMBL/GenBank/DDBJ databases">
        <title>Genomic Encyclopedia of Type Strains, Phase III (KMG-III): the genomes of soil and plant-associated and newly described type strains.</title>
        <authorList>
            <person name="Whitman W."/>
        </authorList>
    </citation>
    <scope>NUCLEOTIDE SEQUENCE [LARGE SCALE GENOMIC DNA]</scope>
    <source>
        <strain evidence="2 5">CECT 4113</strain>
    </source>
</reference>
<evidence type="ECO:0000259" key="1">
    <source>
        <dbReference type="SMART" id="SM00873"/>
    </source>
</evidence>
<evidence type="ECO:0000313" key="4">
    <source>
        <dbReference type="Proteomes" id="UP000277279"/>
    </source>
</evidence>